<evidence type="ECO:0000256" key="4">
    <source>
        <dbReference type="ARBA" id="ARBA00022692"/>
    </source>
</evidence>
<evidence type="ECO:0000256" key="1">
    <source>
        <dbReference type="ARBA" id="ARBA00004651"/>
    </source>
</evidence>
<dbReference type="GO" id="GO:0005886">
    <property type="term" value="C:plasma membrane"/>
    <property type="evidence" value="ECO:0007669"/>
    <property type="project" value="UniProtKB-SubCell"/>
</dbReference>
<feature type="transmembrane region" description="Helical" evidence="9">
    <location>
        <begin position="83"/>
        <end position="110"/>
    </location>
</feature>
<evidence type="ECO:0000256" key="6">
    <source>
        <dbReference type="ARBA" id="ARBA00023136"/>
    </source>
</evidence>
<evidence type="ECO:0000313" key="11">
    <source>
        <dbReference type="EMBL" id="PSR81113.1"/>
    </source>
</evidence>
<evidence type="ECO:0000256" key="9">
    <source>
        <dbReference type="SAM" id="Phobius"/>
    </source>
</evidence>
<accession>A0A2T3A1N9</accession>
<dbReference type="AlphaFoldDB" id="A0A2T3A1N9"/>
<evidence type="ECO:0000313" key="12">
    <source>
        <dbReference type="Proteomes" id="UP000241462"/>
    </source>
</evidence>
<dbReference type="PANTHER" id="PTHR23502:SF186">
    <property type="entry name" value="MAJOR FACILITATOR SUPERFAMILY (MFS) PROFILE DOMAIN-CONTAINING PROTEIN"/>
    <property type="match status" value="1"/>
</dbReference>
<evidence type="ECO:0000256" key="2">
    <source>
        <dbReference type="ARBA" id="ARBA00022448"/>
    </source>
</evidence>
<dbReference type="InterPro" id="IPR011701">
    <property type="entry name" value="MFS"/>
</dbReference>
<feature type="transmembrane region" description="Helical" evidence="9">
    <location>
        <begin position="354"/>
        <end position="373"/>
    </location>
</feature>
<evidence type="ECO:0000259" key="10">
    <source>
        <dbReference type="PROSITE" id="PS50850"/>
    </source>
</evidence>
<feature type="transmembrane region" description="Helical" evidence="9">
    <location>
        <begin position="208"/>
        <end position="231"/>
    </location>
</feature>
<dbReference type="OrthoDB" id="446368at2759"/>
<feature type="compositionally biased region" description="Basic residues" evidence="8">
    <location>
        <begin position="564"/>
        <end position="573"/>
    </location>
</feature>
<dbReference type="Pfam" id="PF07690">
    <property type="entry name" value="MFS_1"/>
    <property type="match status" value="1"/>
</dbReference>
<dbReference type="InterPro" id="IPR036259">
    <property type="entry name" value="MFS_trans_sf"/>
</dbReference>
<dbReference type="PANTHER" id="PTHR23502">
    <property type="entry name" value="MAJOR FACILITATOR SUPERFAMILY"/>
    <property type="match status" value="1"/>
</dbReference>
<feature type="transmembrane region" description="Helical" evidence="9">
    <location>
        <begin position="176"/>
        <end position="201"/>
    </location>
</feature>
<comment type="similarity">
    <text evidence="7">Belongs to the major facilitator superfamily. DHA1 family. Polyamines/proton antiporter (TC 2.A.1.2.16) subfamily.</text>
</comment>
<name>A0A2T3A1N9_9PEZI</name>
<dbReference type="Gene3D" id="1.20.1250.20">
    <property type="entry name" value="MFS general substrate transporter like domains"/>
    <property type="match status" value="1"/>
</dbReference>
<keyword evidence="3" id="KW-1003">Cell membrane</keyword>
<dbReference type="GO" id="GO:0022857">
    <property type="term" value="F:transmembrane transporter activity"/>
    <property type="evidence" value="ECO:0007669"/>
    <property type="project" value="InterPro"/>
</dbReference>
<organism evidence="11 12">
    <name type="scientific">Coniella lustricola</name>
    <dbReference type="NCBI Taxonomy" id="2025994"/>
    <lineage>
        <taxon>Eukaryota</taxon>
        <taxon>Fungi</taxon>
        <taxon>Dikarya</taxon>
        <taxon>Ascomycota</taxon>
        <taxon>Pezizomycotina</taxon>
        <taxon>Sordariomycetes</taxon>
        <taxon>Sordariomycetidae</taxon>
        <taxon>Diaporthales</taxon>
        <taxon>Schizoparmaceae</taxon>
        <taxon>Coniella</taxon>
    </lineage>
</organism>
<feature type="region of interest" description="Disordered" evidence="8">
    <location>
        <begin position="557"/>
        <end position="621"/>
    </location>
</feature>
<protein>
    <submittedName>
        <fullName evidence="11">Major facilitator superfamily domain-containing protein</fullName>
    </submittedName>
</protein>
<reference evidence="11 12" key="1">
    <citation type="journal article" date="2018" name="Mycol. Prog.">
        <title>Coniella lustricola, a new species from submerged detritus.</title>
        <authorList>
            <person name="Raudabaugh D.B."/>
            <person name="Iturriaga T."/>
            <person name="Carver A."/>
            <person name="Mondo S."/>
            <person name="Pangilinan J."/>
            <person name="Lipzen A."/>
            <person name="He G."/>
            <person name="Amirebrahimi M."/>
            <person name="Grigoriev I.V."/>
            <person name="Miller A.N."/>
        </authorList>
    </citation>
    <scope>NUCLEOTIDE SEQUENCE [LARGE SCALE GENOMIC DNA]</scope>
    <source>
        <strain evidence="11 12">B22-T-1</strain>
    </source>
</reference>
<feature type="transmembrane region" description="Helical" evidence="9">
    <location>
        <begin position="122"/>
        <end position="139"/>
    </location>
</feature>
<feature type="domain" description="Major facilitator superfamily (MFS) profile" evidence="10">
    <location>
        <begin position="85"/>
        <end position="515"/>
    </location>
</feature>
<dbReference type="SUPFAM" id="SSF103473">
    <property type="entry name" value="MFS general substrate transporter"/>
    <property type="match status" value="1"/>
</dbReference>
<evidence type="ECO:0000256" key="5">
    <source>
        <dbReference type="ARBA" id="ARBA00022989"/>
    </source>
</evidence>
<dbReference type="STRING" id="2025994.A0A2T3A1N9"/>
<keyword evidence="12" id="KW-1185">Reference proteome</keyword>
<feature type="transmembrane region" description="Helical" evidence="9">
    <location>
        <begin position="488"/>
        <end position="508"/>
    </location>
</feature>
<evidence type="ECO:0000256" key="3">
    <source>
        <dbReference type="ARBA" id="ARBA00022475"/>
    </source>
</evidence>
<keyword evidence="4 9" id="KW-0812">Transmembrane</keyword>
<feature type="transmembrane region" description="Helical" evidence="9">
    <location>
        <begin position="420"/>
        <end position="444"/>
    </location>
</feature>
<feature type="transmembrane region" description="Helical" evidence="9">
    <location>
        <begin position="243"/>
        <end position="268"/>
    </location>
</feature>
<evidence type="ECO:0000256" key="7">
    <source>
        <dbReference type="ARBA" id="ARBA00038459"/>
    </source>
</evidence>
<dbReference type="InParanoid" id="A0A2T3A1N9"/>
<dbReference type="Proteomes" id="UP000241462">
    <property type="component" value="Unassembled WGS sequence"/>
</dbReference>
<keyword evidence="6 9" id="KW-0472">Membrane</keyword>
<dbReference type="FunFam" id="1.20.1250.20:FF:000266">
    <property type="entry name" value="MFS multidrug transporter, putative"/>
    <property type="match status" value="1"/>
</dbReference>
<comment type="subcellular location">
    <subcellularLocation>
        <location evidence="1">Cell membrane</location>
        <topology evidence="1">Multi-pass membrane protein</topology>
    </subcellularLocation>
</comment>
<feature type="transmembrane region" description="Helical" evidence="9">
    <location>
        <begin position="393"/>
        <end position="414"/>
    </location>
</feature>
<sequence length="621" mass="67577">MAVSTSTASLGSAVTATEADVQSQSSRESQISHFKVVFDPAGVTREALQWRYPGAGTEEDPYAVDFTPNDPYNPQAYSLTKKWLLTMLTAFSTLAVAFVSSAFSGGLTYIIEEFGISEELSILGISLFVVGFAIGPLLWAPMSESFGRQTLYVFTYGAMVAFNAAAAGAPNFGGLVVLRFFAGAFGSSPLTNSGGVIADMFSASERGFATACFAAAPFLGPSLGPIVSGFLGEAEGWRWIEGVMAIFTGVLWIVCSALTPETYAPVLLRTRARKLSKLTGKVYISKLELGKEPISVGRRLRISLSRPWTLLFREPIVLLMSIYMAIVYGTLYMMFAAFPIVFEINKGWSPGLSGLAFVGILVGMVFAIIYALIDSKHYMALSEKLGGDVPPEARLPGAMVGSILLPVGLFWFAWTNGNNVHWVVPIIGSAFFATGLVLVFLSLMNYLIDSYVVFAASVLAANAVLRSLFGAAFPLFTDQMYDNLGLHWAASIPAFLSIACIPFPIYFYKYGPSVRAKCKFAAEAARVLEEMRADNNRVIDESEAEAEVRDAERMQKLVKSMSRQSRKSHHTRKGSVTVAHTIDITGQSSSDAAGIEESKRREKEEEEEEEMQVVQNEKLEV</sequence>
<proteinExistence type="inferred from homology"/>
<feature type="transmembrane region" description="Helical" evidence="9">
    <location>
        <begin position="151"/>
        <end position="170"/>
    </location>
</feature>
<feature type="transmembrane region" description="Helical" evidence="9">
    <location>
        <begin position="451"/>
        <end position="476"/>
    </location>
</feature>
<keyword evidence="2" id="KW-0813">Transport</keyword>
<gene>
    <name evidence="11" type="ORF">BD289DRAFT_372984</name>
</gene>
<dbReference type="PROSITE" id="PS50850">
    <property type="entry name" value="MFS"/>
    <property type="match status" value="1"/>
</dbReference>
<evidence type="ECO:0000256" key="8">
    <source>
        <dbReference type="SAM" id="MobiDB-lite"/>
    </source>
</evidence>
<dbReference type="EMBL" id="KZ678509">
    <property type="protein sequence ID" value="PSR81113.1"/>
    <property type="molecule type" value="Genomic_DNA"/>
</dbReference>
<feature type="transmembrane region" description="Helical" evidence="9">
    <location>
        <begin position="316"/>
        <end position="342"/>
    </location>
</feature>
<dbReference type="CDD" id="cd17323">
    <property type="entry name" value="MFS_Tpo1_MDR_like"/>
    <property type="match status" value="1"/>
</dbReference>
<keyword evidence="5 9" id="KW-1133">Transmembrane helix</keyword>
<dbReference type="InterPro" id="IPR020846">
    <property type="entry name" value="MFS_dom"/>
</dbReference>